<dbReference type="InterPro" id="IPR006016">
    <property type="entry name" value="UspA"/>
</dbReference>
<reference evidence="3" key="1">
    <citation type="journal article" date="2019" name="Int. J. Syst. Evol. Microbiol.">
        <title>The Global Catalogue of Microorganisms (GCM) 10K type strain sequencing project: providing services to taxonomists for standard genome sequencing and annotation.</title>
        <authorList>
            <consortium name="The Broad Institute Genomics Platform"/>
            <consortium name="The Broad Institute Genome Sequencing Center for Infectious Disease"/>
            <person name="Wu L."/>
            <person name="Ma J."/>
        </authorList>
    </citation>
    <scope>NUCLEOTIDE SEQUENCE [LARGE SCALE GENOMIC DNA]</scope>
    <source>
        <strain evidence="3">NBRC 106593</strain>
    </source>
</reference>
<dbReference type="EMBL" id="JBHSWJ010000002">
    <property type="protein sequence ID" value="MFC6713447.1"/>
    <property type="molecule type" value="Genomic_DNA"/>
</dbReference>
<dbReference type="SUPFAM" id="SSF52402">
    <property type="entry name" value="Adenine nucleotide alpha hydrolases-like"/>
    <property type="match status" value="1"/>
</dbReference>
<evidence type="ECO:0000259" key="1">
    <source>
        <dbReference type="Pfam" id="PF00582"/>
    </source>
</evidence>
<name>A0ABW2AQU0_9MICO</name>
<organism evidence="2 3">
    <name type="scientific">Branchiibius cervicis</name>
    <dbReference type="NCBI Taxonomy" id="908252"/>
    <lineage>
        <taxon>Bacteria</taxon>
        <taxon>Bacillati</taxon>
        <taxon>Actinomycetota</taxon>
        <taxon>Actinomycetes</taxon>
        <taxon>Micrococcales</taxon>
        <taxon>Dermacoccaceae</taxon>
        <taxon>Branchiibius</taxon>
    </lineage>
</organism>
<feature type="domain" description="UspA" evidence="1">
    <location>
        <begin position="50"/>
        <end position="118"/>
    </location>
</feature>
<sequence>MTVVVAYADSAEGVAALYAGADECLRRQLPLTVVDLGGTPEPLTDVTTRLAAQGYSVNVVPTDGTGDTVEEVLRVVAQRQAALLVIGLRHRTPVGKLILGSAAQRLLLDAACPVLAVRPGLRPEKASEASD</sequence>
<dbReference type="Pfam" id="PF00582">
    <property type="entry name" value="Usp"/>
    <property type="match status" value="1"/>
</dbReference>
<accession>A0ABW2AQU0</accession>
<comment type="caution">
    <text evidence="2">The sequence shown here is derived from an EMBL/GenBank/DDBJ whole genome shotgun (WGS) entry which is preliminary data.</text>
</comment>
<proteinExistence type="predicted"/>
<keyword evidence="3" id="KW-1185">Reference proteome</keyword>
<dbReference type="Proteomes" id="UP001596356">
    <property type="component" value="Unassembled WGS sequence"/>
</dbReference>
<gene>
    <name evidence="2" type="ORF">ACFQBT_06200</name>
</gene>
<dbReference type="Gene3D" id="3.40.50.620">
    <property type="entry name" value="HUPs"/>
    <property type="match status" value="1"/>
</dbReference>
<protein>
    <submittedName>
        <fullName evidence="2">Universal stress protein</fullName>
    </submittedName>
</protein>
<dbReference type="RefSeq" id="WP_377821209.1">
    <property type="nucleotide sequence ID" value="NZ_JBHSWJ010000002.1"/>
</dbReference>
<dbReference type="CDD" id="cd00293">
    <property type="entry name" value="USP-like"/>
    <property type="match status" value="1"/>
</dbReference>
<evidence type="ECO:0000313" key="2">
    <source>
        <dbReference type="EMBL" id="MFC6713447.1"/>
    </source>
</evidence>
<evidence type="ECO:0000313" key="3">
    <source>
        <dbReference type="Proteomes" id="UP001596356"/>
    </source>
</evidence>
<dbReference type="InterPro" id="IPR014729">
    <property type="entry name" value="Rossmann-like_a/b/a_fold"/>
</dbReference>